<sequence length="342" mass="38759">MVKLSTRSRLHSRMSNFVDWIRAGDKDDIIIKQSKEIRERICGQAEADGLTVRSTPNSGSFAKKTGLRRHLQGDSYVEGQDIDLPFVVSPRDEDGAQIDELLRRFARYAQTSYPNTSRTPTRSSIQLDFVGTKLRYDLVPMLAVPGDNFAQVLLRSNGEKRRTSVQKHIEFVTARTGKSNLLAGRVLFNECVRLIKWWREFRVDGARVLKDVPSILLDLLCAHAYDRLEVEETYAGTLSRWFSLLAGTVRKRERVAFSDFSRLPAASGNAVWTVLDPVNPENNIVSQWDKFQVDELAEWLEEGCDSINRAIAADLRGDDVASLESLVELFGSPFKHHCEVKE</sequence>
<dbReference type="Gene3D" id="1.10.1410.20">
    <property type="entry name" value="2'-5'-oligoadenylate synthetase 1, domain 2"/>
    <property type="match status" value="1"/>
</dbReference>
<reference evidence="1 2" key="1">
    <citation type="submission" date="2021-02" db="EMBL/GenBank/DDBJ databases">
        <title>De Novo genome assembly of isolated myxobacteria.</title>
        <authorList>
            <person name="Stevens D.C."/>
        </authorList>
    </citation>
    <scope>NUCLEOTIDE SEQUENCE [LARGE SCALE GENOMIC DNA]</scope>
    <source>
        <strain evidence="2">SCPEA02</strain>
    </source>
</reference>
<proteinExistence type="predicted"/>
<gene>
    <name evidence="1" type="ORF">JY651_50445</name>
</gene>
<dbReference type="InterPro" id="IPR053445">
    <property type="entry name" value="CBASS_cN_synthase"/>
</dbReference>
<dbReference type="Proteomes" id="UP000662747">
    <property type="component" value="Chromosome"/>
</dbReference>
<dbReference type="Pfam" id="PF18144">
    <property type="entry name" value="SMODS"/>
    <property type="match status" value="1"/>
</dbReference>
<dbReference type="NCBIfam" id="NF041116">
    <property type="entry name" value="CBASS_cyclase_a"/>
    <property type="match status" value="1"/>
</dbReference>
<protein>
    <recommendedName>
        <fullName evidence="3">Nucleotidyltransferase</fullName>
    </recommendedName>
</protein>
<evidence type="ECO:0008006" key="3">
    <source>
        <dbReference type="Google" id="ProtNLM"/>
    </source>
</evidence>
<organism evidence="1 2">
    <name type="scientific">Pyxidicoccus parkwayensis</name>
    <dbReference type="NCBI Taxonomy" id="2813578"/>
    <lineage>
        <taxon>Bacteria</taxon>
        <taxon>Pseudomonadati</taxon>
        <taxon>Myxococcota</taxon>
        <taxon>Myxococcia</taxon>
        <taxon>Myxococcales</taxon>
        <taxon>Cystobacterineae</taxon>
        <taxon>Myxococcaceae</taxon>
        <taxon>Pyxidicoccus</taxon>
    </lineage>
</organism>
<dbReference type="RefSeq" id="WP_206724787.1">
    <property type="nucleotide sequence ID" value="NZ_CP071090.1"/>
</dbReference>
<evidence type="ECO:0000313" key="2">
    <source>
        <dbReference type="Proteomes" id="UP000662747"/>
    </source>
</evidence>
<evidence type="ECO:0000313" key="1">
    <source>
        <dbReference type="EMBL" id="QSQ23212.1"/>
    </source>
</evidence>
<keyword evidence="2" id="KW-1185">Reference proteome</keyword>
<name>A0ABX7P0G6_9BACT</name>
<dbReference type="EMBL" id="CP071090">
    <property type="protein sequence ID" value="QSQ23212.1"/>
    <property type="molecule type" value="Genomic_DNA"/>
</dbReference>
<accession>A0ABX7P0G6</accession>